<reference evidence="3 4" key="1">
    <citation type="submission" date="2016-03" db="EMBL/GenBank/DDBJ databases">
        <title>Genome sequence of Providencia stuartii strain, isolated from the salivary glands of larval Lucilia sericata.</title>
        <authorList>
            <person name="Yuan Y."/>
            <person name="Zhang Y."/>
            <person name="Fu S."/>
            <person name="Crippen T.L."/>
            <person name="Visi D."/>
            <person name="Benbow M.E."/>
            <person name="Allen M."/>
            <person name="Tomberlin J.K."/>
            <person name="Sze S.-H."/>
            <person name="Tarone A.M."/>
        </authorList>
    </citation>
    <scope>NUCLEOTIDE SEQUENCE [LARGE SCALE GENOMIC DNA]</scope>
    <source>
        <strain evidence="3 4">Crippen</strain>
    </source>
</reference>
<feature type="domain" description="Phosphatidic acid phosphatase type 2/haloperoxidase" evidence="2">
    <location>
        <begin position="126"/>
        <end position="196"/>
    </location>
</feature>
<accession>A0A1S1HTC2</accession>
<proteinExistence type="predicted"/>
<dbReference type="OrthoDB" id="195787at2"/>
<feature type="transmembrane region" description="Helical" evidence="1">
    <location>
        <begin position="47"/>
        <end position="70"/>
    </location>
</feature>
<name>A0A1S1HTC2_PROST</name>
<feature type="transmembrane region" description="Helical" evidence="1">
    <location>
        <begin position="127"/>
        <end position="145"/>
    </location>
</feature>
<gene>
    <name evidence="3" type="ORF">A3Q29_13265</name>
</gene>
<evidence type="ECO:0000259" key="2">
    <source>
        <dbReference type="Pfam" id="PF01569"/>
    </source>
</evidence>
<evidence type="ECO:0000313" key="3">
    <source>
        <dbReference type="EMBL" id="OHT25505.1"/>
    </source>
</evidence>
<keyword evidence="1" id="KW-0812">Transmembrane</keyword>
<protein>
    <submittedName>
        <fullName evidence="3">Acid phosphatase</fullName>
    </submittedName>
</protein>
<dbReference type="Proteomes" id="UP000179588">
    <property type="component" value="Unassembled WGS sequence"/>
</dbReference>
<dbReference type="RefSeq" id="WP_070925363.1">
    <property type="nucleotide sequence ID" value="NZ_CANMXG010000005.1"/>
</dbReference>
<dbReference type="EMBL" id="LVIE01000024">
    <property type="protein sequence ID" value="OHT25505.1"/>
    <property type="molecule type" value="Genomic_DNA"/>
</dbReference>
<keyword evidence="1" id="KW-1133">Transmembrane helix</keyword>
<evidence type="ECO:0000256" key="1">
    <source>
        <dbReference type="SAM" id="Phobius"/>
    </source>
</evidence>
<dbReference type="InterPro" id="IPR036938">
    <property type="entry name" value="PAP2/HPO_sf"/>
</dbReference>
<comment type="caution">
    <text evidence="3">The sequence shown here is derived from an EMBL/GenBank/DDBJ whole genome shotgun (WGS) entry which is preliminary data.</text>
</comment>
<feature type="transmembrane region" description="Helical" evidence="1">
    <location>
        <begin position="7"/>
        <end position="27"/>
    </location>
</feature>
<keyword evidence="1" id="KW-0472">Membrane</keyword>
<dbReference type="InterPro" id="IPR000326">
    <property type="entry name" value="PAP2/HPO"/>
</dbReference>
<organism evidence="3 4">
    <name type="scientific">Providencia stuartii</name>
    <dbReference type="NCBI Taxonomy" id="588"/>
    <lineage>
        <taxon>Bacteria</taxon>
        <taxon>Pseudomonadati</taxon>
        <taxon>Pseudomonadota</taxon>
        <taxon>Gammaproteobacteria</taxon>
        <taxon>Enterobacterales</taxon>
        <taxon>Morganellaceae</taxon>
        <taxon>Providencia</taxon>
    </lineage>
</organism>
<dbReference type="AlphaFoldDB" id="A0A1S1HTC2"/>
<dbReference type="Gene3D" id="1.20.144.10">
    <property type="entry name" value="Phosphatidic acid phosphatase type 2/haloperoxidase"/>
    <property type="match status" value="1"/>
</dbReference>
<feature type="transmembrane region" description="Helical" evidence="1">
    <location>
        <begin position="77"/>
        <end position="96"/>
    </location>
</feature>
<dbReference type="Pfam" id="PF01569">
    <property type="entry name" value="PAP2"/>
    <property type="match status" value="1"/>
</dbReference>
<feature type="transmembrane region" description="Helical" evidence="1">
    <location>
        <begin position="174"/>
        <end position="191"/>
    </location>
</feature>
<dbReference type="SUPFAM" id="SSF48317">
    <property type="entry name" value="Acid phosphatase/Vanadium-dependent haloperoxidase"/>
    <property type="match status" value="1"/>
</dbReference>
<feature type="transmembrane region" description="Helical" evidence="1">
    <location>
        <begin position="152"/>
        <end position="168"/>
    </location>
</feature>
<keyword evidence="4" id="KW-1185">Reference proteome</keyword>
<evidence type="ECO:0000313" key="4">
    <source>
        <dbReference type="Proteomes" id="UP000179588"/>
    </source>
</evidence>
<sequence>MNFNHILLRLLSCLIGWGTVGIVYNFTGKISDHATLLSPSWVDNAVAYSPNAIWVYLSFFLFIPLGYLFSAYHRIRSLMLAMIVCALVSGAVYLIYPTTMHYPFIECISLSERALCDLISVDSPQNLLPSLHVSLTLVVLNALWSKHHKFRTTLYLLWAAAICFSVLVLKRHLFIDVVTGAITAIAALYIARWIQNRLPHGESASE</sequence>